<dbReference type="STRING" id="1226327.SAMN05421732_11021"/>
<evidence type="ECO:0000313" key="2">
    <source>
        <dbReference type="Proteomes" id="UP000243468"/>
    </source>
</evidence>
<dbReference type="Gene3D" id="2.40.180.10">
    <property type="entry name" value="Catalase core domain"/>
    <property type="match status" value="1"/>
</dbReference>
<gene>
    <name evidence="1" type="ORF">SAMN05421732_11021</name>
</gene>
<keyword evidence="2" id="KW-1185">Reference proteome</keyword>
<name>A0A1G6NBX4_9GAMM</name>
<accession>A0A1G6NBX4</accession>
<dbReference type="SUPFAM" id="SSF56634">
    <property type="entry name" value="Heme-dependent catalase-like"/>
    <property type="match status" value="1"/>
</dbReference>
<proteinExistence type="predicted"/>
<dbReference type="OrthoDB" id="336698at2"/>
<dbReference type="PANTHER" id="PTHR36195">
    <property type="entry name" value="DOMAIN PROTEIN, PUTATIVE (AFU_ORTHOLOGUE AFUA_5G01990)-RELATED-RELATED"/>
    <property type="match status" value="1"/>
</dbReference>
<sequence length="366" mass="41597">MAVNNYVAYGPEVEQKQENEEEDIQYIVDYMTQSNTEVFDKHRHAVRDAHAKSHGFLKGILTIPENLPDHLAQGIFAHPGYYDVMVRLSAAPGDLRSDKTPVPHGFALKILNVPGERLLPEDSSEGKNQDFLMVNMPVLVFGTVRKYMQMLPFMTEAERAPELVMRGLRGVMRGVDHLVSRAGLQASATIKGLARSQHHILGETYHSMAALRYGNYIAKISVAPESESVKQLTGIPMQIQEDSGIRDLVQDFFKRNTADYVIRAQLCTNLDRMPVEDAAVLWDEDESPHQVIGTLHFPKQQTFSPARRVYSDDVLSFNPWHGVKEHQPLGSIMRVRMQVYERSSCFRHYMNTQPRTEPNHIDDMPD</sequence>
<evidence type="ECO:0000313" key="1">
    <source>
        <dbReference type="EMBL" id="SDC65330.1"/>
    </source>
</evidence>
<dbReference type="RefSeq" id="WP_092820372.1">
    <property type="nucleotide sequence ID" value="NZ_BAABKJ010000015.1"/>
</dbReference>
<organism evidence="1 2">
    <name type="scientific">Acinetobacter kookii</name>
    <dbReference type="NCBI Taxonomy" id="1226327"/>
    <lineage>
        <taxon>Bacteria</taxon>
        <taxon>Pseudomonadati</taxon>
        <taxon>Pseudomonadota</taxon>
        <taxon>Gammaproteobacteria</taxon>
        <taxon>Moraxellales</taxon>
        <taxon>Moraxellaceae</taxon>
        <taxon>Acinetobacter</taxon>
    </lineage>
</organism>
<dbReference type="Proteomes" id="UP000243468">
    <property type="component" value="Unassembled WGS sequence"/>
</dbReference>
<dbReference type="PANTHER" id="PTHR36195:SF4">
    <property type="entry name" value="DOMAIN PROTEIN, PUTATIVE (AFU_ORTHOLOGUE AFUA_5G01990)-RELATED"/>
    <property type="match status" value="1"/>
</dbReference>
<dbReference type="GO" id="GO:0020037">
    <property type="term" value="F:heme binding"/>
    <property type="evidence" value="ECO:0007669"/>
    <property type="project" value="InterPro"/>
</dbReference>
<dbReference type="InterPro" id="IPR020835">
    <property type="entry name" value="Catalase_sf"/>
</dbReference>
<dbReference type="AlphaFoldDB" id="A0A1G6NBX4"/>
<protein>
    <submittedName>
        <fullName evidence="1">Catalase</fullName>
    </submittedName>
</protein>
<dbReference type="CDD" id="cd08152">
    <property type="entry name" value="y4iL_like"/>
    <property type="match status" value="1"/>
</dbReference>
<reference evidence="2" key="1">
    <citation type="submission" date="2016-09" db="EMBL/GenBank/DDBJ databases">
        <authorList>
            <person name="Varghese N."/>
            <person name="Submissions S."/>
        </authorList>
    </citation>
    <scope>NUCLEOTIDE SEQUENCE [LARGE SCALE GENOMIC DNA]</scope>
    <source>
        <strain evidence="2">ANC 4667</strain>
    </source>
</reference>
<dbReference type="EMBL" id="FMYO01000010">
    <property type="protein sequence ID" value="SDC65330.1"/>
    <property type="molecule type" value="Genomic_DNA"/>
</dbReference>